<dbReference type="RefSeq" id="WP_236337927.1">
    <property type="nucleotide sequence ID" value="NZ_JAKIJS010000002.1"/>
</dbReference>
<evidence type="ECO:0000256" key="3">
    <source>
        <dbReference type="ARBA" id="ARBA00022989"/>
    </source>
</evidence>
<keyword evidence="4 5" id="KW-0472">Membrane</keyword>
<accession>A0ABS9H4Y8</accession>
<keyword evidence="3 5" id="KW-1133">Transmembrane helix</keyword>
<comment type="caution">
    <text evidence="7">The sequence shown here is derived from an EMBL/GenBank/DDBJ whole genome shotgun (WGS) entry which is preliminary data.</text>
</comment>
<dbReference type="EMBL" id="JAKIJS010000002">
    <property type="protein sequence ID" value="MCF6139156.1"/>
    <property type="molecule type" value="Genomic_DNA"/>
</dbReference>
<feature type="transmembrane region" description="Helical" evidence="5">
    <location>
        <begin position="180"/>
        <end position="204"/>
    </location>
</feature>
<feature type="transmembrane region" description="Helical" evidence="5">
    <location>
        <begin position="147"/>
        <end position="168"/>
    </location>
</feature>
<keyword evidence="2 5" id="KW-0812">Transmembrane</keyword>
<evidence type="ECO:0000256" key="1">
    <source>
        <dbReference type="ARBA" id="ARBA00004141"/>
    </source>
</evidence>
<evidence type="ECO:0000256" key="4">
    <source>
        <dbReference type="ARBA" id="ARBA00023136"/>
    </source>
</evidence>
<reference evidence="7 8" key="1">
    <citation type="submission" date="2022-01" db="EMBL/GenBank/DDBJ databases">
        <title>Alkalihalobacillus sp. EGI L200015, a novel bacterium isolated from a salt lake sediment.</title>
        <authorList>
            <person name="Gao L."/>
            <person name="Fang B.-Z."/>
            <person name="Li W.-J."/>
        </authorList>
    </citation>
    <scope>NUCLEOTIDE SEQUENCE [LARGE SCALE GENOMIC DNA]</scope>
    <source>
        <strain evidence="7 8">KCTC 12718</strain>
    </source>
</reference>
<evidence type="ECO:0000256" key="2">
    <source>
        <dbReference type="ARBA" id="ARBA00022692"/>
    </source>
</evidence>
<feature type="domain" description="Yip1" evidence="6">
    <location>
        <begin position="12"/>
        <end position="199"/>
    </location>
</feature>
<dbReference type="InterPro" id="IPR006977">
    <property type="entry name" value="Yip1_dom"/>
</dbReference>
<sequence>MDNTIFNKALLTIWTSPRKTIRTILDSGDDKYTLILVSIAGIMNALNRASGSNMGEDMSIWAIILLALFFGPLSGIISLYIGTLLISWTGKWIGGVGDHSEIKVAYAWSNVPAIISVILWIPQLIFFGDDMFTANMEKVESNLGFTILFFAISAIEAVLLVWGIIILIKSIAEAQQFSSWRAIGNLLLSVLIVVVPILLIVLIANG</sequence>
<evidence type="ECO:0000256" key="5">
    <source>
        <dbReference type="SAM" id="Phobius"/>
    </source>
</evidence>
<name>A0ABS9H4Y8_9BACL</name>
<feature type="transmembrane region" description="Helical" evidence="5">
    <location>
        <begin position="107"/>
        <end position="127"/>
    </location>
</feature>
<keyword evidence="8" id="KW-1185">Reference proteome</keyword>
<dbReference type="Proteomes" id="UP001649381">
    <property type="component" value="Unassembled WGS sequence"/>
</dbReference>
<organism evidence="7 8">
    <name type="scientific">Pseudalkalibacillus berkeleyi</name>
    <dbReference type="NCBI Taxonomy" id="1069813"/>
    <lineage>
        <taxon>Bacteria</taxon>
        <taxon>Bacillati</taxon>
        <taxon>Bacillota</taxon>
        <taxon>Bacilli</taxon>
        <taxon>Bacillales</taxon>
        <taxon>Fictibacillaceae</taxon>
        <taxon>Pseudalkalibacillus</taxon>
    </lineage>
</organism>
<proteinExistence type="predicted"/>
<evidence type="ECO:0000313" key="7">
    <source>
        <dbReference type="EMBL" id="MCF6139156.1"/>
    </source>
</evidence>
<protein>
    <submittedName>
        <fullName evidence="7">YIP1 family protein</fullName>
    </submittedName>
</protein>
<evidence type="ECO:0000313" key="8">
    <source>
        <dbReference type="Proteomes" id="UP001649381"/>
    </source>
</evidence>
<feature type="transmembrane region" description="Helical" evidence="5">
    <location>
        <begin position="60"/>
        <end position="86"/>
    </location>
</feature>
<gene>
    <name evidence="7" type="ORF">L2716_15575</name>
</gene>
<comment type="subcellular location">
    <subcellularLocation>
        <location evidence="1">Membrane</location>
        <topology evidence="1">Multi-pass membrane protein</topology>
    </subcellularLocation>
</comment>
<evidence type="ECO:0000259" key="6">
    <source>
        <dbReference type="Pfam" id="PF04893"/>
    </source>
</evidence>
<dbReference type="Pfam" id="PF04893">
    <property type="entry name" value="Yip1"/>
    <property type="match status" value="1"/>
</dbReference>